<proteinExistence type="predicted"/>
<dbReference type="Pfam" id="PF00069">
    <property type="entry name" value="Pkinase"/>
    <property type="match status" value="1"/>
</dbReference>
<dbReference type="GO" id="GO:0005524">
    <property type="term" value="F:ATP binding"/>
    <property type="evidence" value="ECO:0007669"/>
    <property type="project" value="InterPro"/>
</dbReference>
<dbReference type="PROSITE" id="PS00108">
    <property type="entry name" value="PROTEIN_KINASE_ST"/>
    <property type="match status" value="1"/>
</dbReference>
<feature type="domain" description="Protein kinase" evidence="1">
    <location>
        <begin position="8"/>
        <end position="257"/>
    </location>
</feature>
<dbReference type="InterPro" id="IPR011009">
    <property type="entry name" value="Kinase-like_dom_sf"/>
</dbReference>
<evidence type="ECO:0000313" key="2">
    <source>
        <dbReference type="EMBL" id="CCU55403.1"/>
    </source>
</evidence>
<dbReference type="PANTHER" id="PTHR44167">
    <property type="entry name" value="OVARIAN-SPECIFIC SERINE/THREONINE-PROTEIN KINASE LOK-RELATED"/>
    <property type="match status" value="1"/>
</dbReference>
<reference evidence="2" key="1">
    <citation type="journal article" date="2013" name="J. Virol.">
        <title>New Insights into the Evolution of Entomopoxvirinae from the Complete Genome Sequences of Four Entomopoxviruses Infecting Adoxophyes honmai, Choristoneura biennis, Choristoneura rosaceana, and Mythimna separata.</title>
        <authorList>
            <person name="Theze J."/>
            <person name="Takatsuka J."/>
            <person name="Li Z."/>
            <person name="Gallais J."/>
            <person name="Doucet D."/>
            <person name="Arif B."/>
            <person name="Nakai M."/>
            <person name="Herniou E.A."/>
        </authorList>
    </citation>
    <scope>NUCLEOTIDE SEQUENCE</scope>
    <source>
        <strain evidence="2">Tokyo</strain>
    </source>
</reference>
<dbReference type="RefSeq" id="YP_008003905.1">
    <property type="nucleotide sequence ID" value="NC_021247.1"/>
</dbReference>
<gene>
    <name evidence="2" type="ORF">AHEV_082</name>
</gene>
<dbReference type="KEGG" id="vg:15614011"/>
<dbReference type="PROSITE" id="PS50011">
    <property type="entry name" value="PROTEIN_KINASE_DOM"/>
    <property type="match status" value="1"/>
</dbReference>
<dbReference type="GO" id="GO:0004674">
    <property type="term" value="F:protein serine/threonine kinase activity"/>
    <property type="evidence" value="ECO:0007669"/>
    <property type="project" value="TreeGrafter"/>
</dbReference>
<keyword evidence="3" id="KW-1185">Reference proteome</keyword>
<protein>
    <submittedName>
        <fullName evidence="2">Ser/thr kinase (Cop-B1R)</fullName>
    </submittedName>
</protein>
<dbReference type="OrthoDB" id="8955at10239"/>
<accession>A0A916KP05</accession>
<keyword evidence="2" id="KW-0418">Kinase</keyword>
<evidence type="ECO:0000259" key="1">
    <source>
        <dbReference type="PROSITE" id="PS50011"/>
    </source>
</evidence>
<dbReference type="SUPFAM" id="SSF56112">
    <property type="entry name" value="Protein kinase-like (PK-like)"/>
    <property type="match status" value="1"/>
</dbReference>
<dbReference type="InterPro" id="IPR000719">
    <property type="entry name" value="Prot_kinase_dom"/>
</dbReference>
<dbReference type="SMART" id="SM00220">
    <property type="entry name" value="S_TKc"/>
    <property type="match status" value="1"/>
</dbReference>
<dbReference type="GeneID" id="15614011"/>
<dbReference type="InterPro" id="IPR008271">
    <property type="entry name" value="Ser/Thr_kinase_AS"/>
</dbReference>
<organism evidence="2 3">
    <name type="scientific">Adoxophyes honmai entomopoxvirus 'L'</name>
    <dbReference type="NCBI Taxonomy" id="1293540"/>
    <lineage>
        <taxon>Viruses</taxon>
        <taxon>Varidnaviria</taxon>
        <taxon>Bamfordvirae</taxon>
        <taxon>Nucleocytoviricota</taxon>
        <taxon>Pokkesviricetes</taxon>
        <taxon>Chitovirales</taxon>
        <taxon>Poxviridae</taxon>
        <taxon>Entomopoxvirinae</taxon>
        <taxon>Betaentomopoxvirus</taxon>
        <taxon>Betaentomopoxvirus ahonmai</taxon>
    </lineage>
</organism>
<evidence type="ECO:0000313" key="3">
    <source>
        <dbReference type="Proteomes" id="UP000792575"/>
    </source>
</evidence>
<dbReference type="Gene3D" id="3.30.200.20">
    <property type="entry name" value="Phosphorylase Kinase, domain 1"/>
    <property type="match status" value="1"/>
</dbReference>
<dbReference type="Proteomes" id="UP000792575">
    <property type="component" value="Genome"/>
</dbReference>
<dbReference type="EMBL" id="HF679131">
    <property type="protein sequence ID" value="CCU55403.1"/>
    <property type="molecule type" value="Genomic_DNA"/>
</dbReference>
<name>A0A916KP05_9POXV</name>
<sequence length="260" mass="31244">MIYLIMNYTLEGFINKGSFGHVYKIKDSYNNIWALKIIDNTKYSYNEIDILTHIRKSYYGLDINICIMEYYTYNNMYINFMFKYYDSNLSYLVQNYILSSKDINNICLQICNGLRYIHKLNIVHCDIKPANILCNMHNDKQKYIKVAITDFGLSYYNNTKIYSEVVTSDFRSPEIINCLHYNAIIHIKPAIDMWSFGIVIYYIIYKKILFEKLDEICIYNYIKRNPILKMKNIKSVMDRLLQYENNRYDCEKTYILLNKI</sequence>
<dbReference type="Gene3D" id="1.10.510.10">
    <property type="entry name" value="Transferase(Phosphotransferase) domain 1"/>
    <property type="match status" value="1"/>
</dbReference>
<dbReference type="PANTHER" id="PTHR44167:SF24">
    <property type="entry name" value="SERINE_THREONINE-PROTEIN KINASE CHK2"/>
    <property type="match status" value="1"/>
</dbReference>
<keyword evidence="2" id="KW-0808">Transferase</keyword>